<dbReference type="GO" id="GO:0005829">
    <property type="term" value="C:cytosol"/>
    <property type="evidence" value="ECO:0007669"/>
    <property type="project" value="TreeGrafter"/>
</dbReference>
<dbReference type="Pfam" id="PF04055">
    <property type="entry name" value="Radical_SAM"/>
    <property type="match status" value="1"/>
</dbReference>
<evidence type="ECO:0000256" key="6">
    <source>
        <dbReference type="ARBA" id="ARBA00022723"/>
    </source>
</evidence>
<dbReference type="GO" id="GO:0051539">
    <property type="term" value="F:4 iron, 4 sulfur cluster binding"/>
    <property type="evidence" value="ECO:0007669"/>
    <property type="project" value="UniProtKB-UniRule"/>
</dbReference>
<dbReference type="SUPFAM" id="SSF102114">
    <property type="entry name" value="Radical SAM enzymes"/>
    <property type="match status" value="1"/>
</dbReference>
<dbReference type="PROSITE" id="PS51918">
    <property type="entry name" value="RADICAL_SAM"/>
    <property type="match status" value="1"/>
</dbReference>
<protein>
    <recommendedName>
        <fullName evidence="9">Ribosomal protein uS12 methylthiotransferase RimO</fullName>
        <shortName evidence="9">uS12 MTTase</shortName>
        <shortName evidence="9">uS12 methylthiotransferase</shortName>
        <ecNumber evidence="9">2.8.4.4</ecNumber>
    </recommendedName>
    <alternativeName>
        <fullName evidence="9">Ribosomal protein uS12 (aspartate-C(3))-methylthiotransferase</fullName>
    </alternativeName>
    <alternativeName>
        <fullName evidence="9">Ribosome maturation factor RimO</fullName>
    </alternativeName>
</protein>
<evidence type="ECO:0000259" key="12">
    <source>
        <dbReference type="PROSITE" id="PS51918"/>
    </source>
</evidence>
<organism evidence="13 15">
    <name type="scientific">Vulgatibacter incomptus</name>
    <dbReference type="NCBI Taxonomy" id="1391653"/>
    <lineage>
        <taxon>Bacteria</taxon>
        <taxon>Pseudomonadati</taxon>
        <taxon>Myxococcota</taxon>
        <taxon>Myxococcia</taxon>
        <taxon>Myxococcales</taxon>
        <taxon>Cystobacterineae</taxon>
        <taxon>Vulgatibacteraceae</taxon>
        <taxon>Vulgatibacter</taxon>
    </lineage>
</organism>
<dbReference type="CDD" id="cd01335">
    <property type="entry name" value="Radical_SAM"/>
    <property type="match status" value="1"/>
</dbReference>
<dbReference type="Gene3D" id="3.40.50.12160">
    <property type="entry name" value="Methylthiotransferase, N-terminal domain"/>
    <property type="match status" value="1"/>
</dbReference>
<dbReference type="SMART" id="SM00729">
    <property type="entry name" value="Elp3"/>
    <property type="match status" value="1"/>
</dbReference>
<dbReference type="FunFam" id="3.80.30.20:FF:000001">
    <property type="entry name" value="tRNA-2-methylthio-N(6)-dimethylallyladenosine synthase 2"/>
    <property type="match status" value="1"/>
</dbReference>
<comment type="subcellular location">
    <subcellularLocation>
        <location evidence="9">Cytoplasm</location>
    </subcellularLocation>
</comment>
<accession>A0A0K1P938</accession>
<feature type="domain" description="TRAM" evidence="10">
    <location>
        <begin position="375"/>
        <end position="446"/>
    </location>
</feature>
<evidence type="ECO:0000256" key="1">
    <source>
        <dbReference type="ARBA" id="ARBA00003234"/>
    </source>
</evidence>
<feature type="binding site" evidence="9">
    <location>
        <position position="50"/>
    </location>
    <ligand>
        <name>[4Fe-4S] cluster</name>
        <dbReference type="ChEBI" id="CHEBI:49883"/>
        <label>1</label>
    </ligand>
</feature>
<evidence type="ECO:0000313" key="15">
    <source>
        <dbReference type="Proteomes" id="UP000055590"/>
    </source>
</evidence>
<dbReference type="NCBIfam" id="TIGR00089">
    <property type="entry name" value="MiaB/RimO family radical SAM methylthiotransferase"/>
    <property type="match status" value="1"/>
</dbReference>
<dbReference type="SFLD" id="SFLDG01061">
    <property type="entry name" value="methylthiotransferase"/>
    <property type="match status" value="1"/>
</dbReference>
<dbReference type="InterPro" id="IPR013848">
    <property type="entry name" value="Methylthiotransferase_N"/>
</dbReference>
<dbReference type="STRING" id="1391653.AKJ08_0011"/>
<feature type="domain" description="MTTase N-terminal" evidence="11">
    <location>
        <begin position="5"/>
        <end position="121"/>
    </location>
</feature>
<dbReference type="InterPro" id="IPR002792">
    <property type="entry name" value="TRAM_dom"/>
</dbReference>
<dbReference type="PROSITE" id="PS01278">
    <property type="entry name" value="MTTASE_RADICAL"/>
    <property type="match status" value="1"/>
</dbReference>
<dbReference type="Pfam" id="PF00919">
    <property type="entry name" value="UPF0004"/>
    <property type="match status" value="1"/>
</dbReference>
<dbReference type="GO" id="GO:0046872">
    <property type="term" value="F:metal ion binding"/>
    <property type="evidence" value="ECO:0007669"/>
    <property type="project" value="UniProtKB-KW"/>
</dbReference>
<dbReference type="InterPro" id="IPR007197">
    <property type="entry name" value="rSAM"/>
</dbReference>
<name>A0A0K1P938_9BACT</name>
<dbReference type="GO" id="GO:0035599">
    <property type="term" value="F:aspartic acid methylthiotransferase activity"/>
    <property type="evidence" value="ECO:0007669"/>
    <property type="project" value="TreeGrafter"/>
</dbReference>
<dbReference type="GO" id="GO:0005840">
    <property type="term" value="C:ribosome"/>
    <property type="evidence" value="ECO:0007669"/>
    <property type="project" value="UniProtKB-KW"/>
</dbReference>
<dbReference type="FunFam" id="3.40.50.12160:FF:000003">
    <property type="entry name" value="CDK5 regulatory subunit-associated protein 1"/>
    <property type="match status" value="1"/>
</dbReference>
<dbReference type="PROSITE" id="PS51449">
    <property type="entry name" value="MTTASE_N"/>
    <property type="match status" value="1"/>
</dbReference>
<dbReference type="SFLD" id="SFLDF00274">
    <property type="entry name" value="ribosomal_protein_S12_methylth"/>
    <property type="match status" value="1"/>
</dbReference>
<dbReference type="PROSITE" id="PS50926">
    <property type="entry name" value="TRAM"/>
    <property type="match status" value="1"/>
</dbReference>
<keyword evidence="13" id="KW-0689">Ribosomal protein</keyword>
<keyword evidence="7 9" id="KW-0408">Iron</keyword>
<evidence type="ECO:0000256" key="9">
    <source>
        <dbReference type="HAMAP-Rule" id="MF_01865"/>
    </source>
</evidence>
<keyword evidence="13" id="KW-0687">Ribonucleoprotein</keyword>
<keyword evidence="6 9" id="KW-0479">Metal-binding</keyword>
<evidence type="ECO:0000256" key="4">
    <source>
        <dbReference type="ARBA" id="ARBA00022679"/>
    </source>
</evidence>
<feature type="binding site" evidence="9">
    <location>
        <position position="160"/>
    </location>
    <ligand>
        <name>[4Fe-4S] cluster</name>
        <dbReference type="ChEBI" id="CHEBI:49883"/>
        <label>2</label>
        <note>4Fe-4S-S-AdoMet</note>
    </ligand>
</feature>
<keyword evidence="4 9" id="KW-0808">Transferase</keyword>
<evidence type="ECO:0000256" key="2">
    <source>
        <dbReference type="ARBA" id="ARBA00022485"/>
    </source>
</evidence>
<dbReference type="InterPro" id="IPR005839">
    <property type="entry name" value="Methylthiotransferase"/>
</dbReference>
<sequence>MSEKKNVHIVTLGCPKNRVDSEIMLGGLVQDGWELTEAPDDADVIVVNTCAFIEASKTESVDAILEASQWKEKGRAKKVVVAGCLSQRYPEELAKELPEVDHFLGTSAYAQLPNLLKDVSASKQVIPDPDYIHSSATPRINSLPSYTAYLKIAEGCDNECAFCIIPTLRGDQRSRPIDDVVREARTLAEQGARELNLVAQDLTAYGHDLPGRPKLHELVRALGEVEGVRWIRLHYAYPRNFPDELIAAIRDTPQVVKYLDMPVQHASDRLLRAMRRGRNSTFLRELLGKLRTEIPGIVLRTSLIVGLPGETEEDFALLLDFIREQRFDHLGIFRYSQEEGTLAGEMEDQLPEEVKAARWEQAMALQAEIRMEQQQAWVGKEIEVLVEGPHEETEHLLVGRHAGQAPEIDGQVIINDLPEGGVAAGDLVRVRVEEAYEYDLVGAATEVLLRAPVIERPAPRSVKLPVFVAHR</sequence>
<evidence type="ECO:0000256" key="5">
    <source>
        <dbReference type="ARBA" id="ARBA00022691"/>
    </source>
</evidence>
<comment type="cofactor">
    <cofactor evidence="9">
        <name>[4Fe-4S] cluster</name>
        <dbReference type="ChEBI" id="CHEBI:49883"/>
    </cofactor>
    <text evidence="9">Binds 2 [4Fe-4S] clusters. One cluster is coordinated with 3 cysteines and an exchangeable S-adenosyl-L-methionine.</text>
</comment>
<dbReference type="GO" id="GO:0103039">
    <property type="term" value="F:protein methylthiotransferase activity"/>
    <property type="evidence" value="ECO:0007669"/>
    <property type="project" value="UniProtKB-EC"/>
</dbReference>
<keyword evidence="8 9" id="KW-0411">Iron-sulfur</keyword>
<reference evidence="13 15" key="1">
    <citation type="submission" date="2015-08" db="EMBL/GenBank/DDBJ databases">
        <authorList>
            <person name="Babu N.S."/>
            <person name="Beckwith C.J."/>
            <person name="Beseler K.G."/>
            <person name="Brison A."/>
            <person name="Carone J.V."/>
            <person name="Caskin T.P."/>
            <person name="Diamond M."/>
            <person name="Durham M.E."/>
            <person name="Foxe J.M."/>
            <person name="Go M."/>
            <person name="Henderson B.A."/>
            <person name="Jones I.B."/>
            <person name="McGettigan J.A."/>
            <person name="Micheletti S.J."/>
            <person name="Nasrallah M.E."/>
            <person name="Ortiz D."/>
            <person name="Piller C.R."/>
            <person name="Privatt S.R."/>
            <person name="Schneider S.L."/>
            <person name="Sharp S."/>
            <person name="Smith T.C."/>
            <person name="Stanton J.D."/>
            <person name="Ullery H.E."/>
            <person name="Wilson R.J."/>
            <person name="Serrano M.G."/>
            <person name="Buck G."/>
            <person name="Lee V."/>
            <person name="Wang Y."/>
            <person name="Carvalho R."/>
            <person name="Voegtly L."/>
            <person name="Shi R."/>
            <person name="Duckworth R."/>
            <person name="Johnson A."/>
            <person name="Loviza R."/>
            <person name="Walstead R."/>
            <person name="Shah Z."/>
            <person name="Kiflezghi M."/>
            <person name="Wade K."/>
            <person name="Ball S.L."/>
            <person name="Bradley K.W."/>
            <person name="Asai D.J."/>
            <person name="Bowman C.A."/>
            <person name="Russell D.A."/>
            <person name="Pope W.H."/>
            <person name="Jacobs-Sera D."/>
            <person name="Hendrix R.W."/>
            <person name="Hatfull G.F."/>
        </authorList>
    </citation>
    <scope>NUCLEOTIDE SEQUENCE [LARGE SCALE GENOMIC DNA]</scope>
    <source>
        <strain evidence="13 15">DSM 27710</strain>
    </source>
</reference>
<dbReference type="Proteomes" id="UP000055590">
    <property type="component" value="Chromosome"/>
</dbReference>
<comment type="function">
    <text evidence="1">Catalyzes the methylthiolation of N6-(dimethylallyl)adenosine (i(6)A), leading to the formation of 2-methylthio-N6-(dimethylallyl)adenosine (ms(2)i(6)A) at position 37 in tRNAs that read codons beginning with uridine.</text>
</comment>
<comment type="similarity">
    <text evidence="9">Belongs to the methylthiotransferase family. RimO subfamily.</text>
</comment>
<evidence type="ECO:0000259" key="11">
    <source>
        <dbReference type="PROSITE" id="PS51449"/>
    </source>
</evidence>
<dbReference type="NCBIfam" id="TIGR01125">
    <property type="entry name" value="30S ribosomal protein S12 methylthiotransferase RimO"/>
    <property type="match status" value="1"/>
</dbReference>
<dbReference type="InterPro" id="IPR006638">
    <property type="entry name" value="Elp3/MiaA/NifB-like_rSAM"/>
</dbReference>
<proteinExistence type="inferred from homology"/>
<evidence type="ECO:0000256" key="8">
    <source>
        <dbReference type="ARBA" id="ARBA00023014"/>
    </source>
</evidence>
<dbReference type="InterPro" id="IPR020612">
    <property type="entry name" value="Methylthiotransferase_CS"/>
</dbReference>
<gene>
    <name evidence="9" type="primary">rimO</name>
    <name evidence="13" type="ORF">AKJ08_0011</name>
    <name evidence="14" type="ORF">AKJ08_3715</name>
</gene>
<dbReference type="PATRIC" id="fig|1391653.3.peg.3876"/>
<dbReference type="InterPro" id="IPR005840">
    <property type="entry name" value="Ribosomal_uS12_MeSTrfase_RimO"/>
</dbReference>
<dbReference type="Gene3D" id="3.80.30.20">
    <property type="entry name" value="tm_1862 like domain"/>
    <property type="match status" value="1"/>
</dbReference>
<dbReference type="SFLD" id="SFLDG01082">
    <property type="entry name" value="B12-binding_domain_containing"/>
    <property type="match status" value="1"/>
</dbReference>
<keyword evidence="3 9" id="KW-0963">Cytoplasm</keyword>
<keyword evidence="5 9" id="KW-0949">S-adenosyl-L-methionine</keyword>
<dbReference type="EMBL" id="CP012332">
    <property type="protein sequence ID" value="AKU89624.1"/>
    <property type="molecule type" value="Genomic_DNA"/>
</dbReference>
<feature type="binding site" evidence="9">
    <location>
        <position position="84"/>
    </location>
    <ligand>
        <name>[4Fe-4S] cluster</name>
        <dbReference type="ChEBI" id="CHEBI:49883"/>
        <label>1</label>
    </ligand>
</feature>
<feature type="binding site" evidence="9">
    <location>
        <position position="163"/>
    </location>
    <ligand>
        <name>[4Fe-4S] cluster</name>
        <dbReference type="ChEBI" id="CHEBI:49883"/>
        <label>2</label>
        <note>4Fe-4S-S-AdoMet</note>
    </ligand>
</feature>
<feature type="binding site" evidence="9">
    <location>
        <position position="14"/>
    </location>
    <ligand>
        <name>[4Fe-4S] cluster</name>
        <dbReference type="ChEBI" id="CHEBI:49883"/>
        <label>1</label>
    </ligand>
</feature>
<evidence type="ECO:0000313" key="14">
    <source>
        <dbReference type="EMBL" id="AKU93328.1"/>
    </source>
</evidence>
<comment type="catalytic activity">
    <reaction evidence="9">
        <text>L-aspartate(89)-[ribosomal protein uS12]-hydrogen + (sulfur carrier)-SH + AH2 + 2 S-adenosyl-L-methionine = 3-methylsulfanyl-L-aspartate(89)-[ribosomal protein uS12]-hydrogen + (sulfur carrier)-H + 5'-deoxyadenosine + L-methionine + A + S-adenosyl-L-homocysteine + 2 H(+)</text>
        <dbReference type="Rhea" id="RHEA:37087"/>
        <dbReference type="Rhea" id="RHEA-COMP:10460"/>
        <dbReference type="Rhea" id="RHEA-COMP:10461"/>
        <dbReference type="Rhea" id="RHEA-COMP:14737"/>
        <dbReference type="Rhea" id="RHEA-COMP:14739"/>
        <dbReference type="ChEBI" id="CHEBI:13193"/>
        <dbReference type="ChEBI" id="CHEBI:15378"/>
        <dbReference type="ChEBI" id="CHEBI:17319"/>
        <dbReference type="ChEBI" id="CHEBI:17499"/>
        <dbReference type="ChEBI" id="CHEBI:29917"/>
        <dbReference type="ChEBI" id="CHEBI:29961"/>
        <dbReference type="ChEBI" id="CHEBI:57844"/>
        <dbReference type="ChEBI" id="CHEBI:57856"/>
        <dbReference type="ChEBI" id="CHEBI:59789"/>
        <dbReference type="ChEBI" id="CHEBI:64428"/>
        <dbReference type="ChEBI" id="CHEBI:73599"/>
        <dbReference type="EC" id="2.8.4.4"/>
    </reaction>
</comment>
<dbReference type="GO" id="GO:0006400">
    <property type="term" value="P:tRNA modification"/>
    <property type="evidence" value="ECO:0007669"/>
    <property type="project" value="InterPro"/>
</dbReference>
<keyword evidence="15" id="KW-1185">Reference proteome</keyword>
<dbReference type="InterPro" id="IPR038135">
    <property type="entry name" value="Methylthiotransferase_N_sf"/>
</dbReference>
<evidence type="ECO:0000259" key="10">
    <source>
        <dbReference type="PROSITE" id="PS50926"/>
    </source>
</evidence>
<dbReference type="EMBL" id="CP012332">
    <property type="protein sequence ID" value="AKU93328.1"/>
    <property type="molecule type" value="Genomic_DNA"/>
</dbReference>
<dbReference type="SFLD" id="SFLDS00029">
    <property type="entry name" value="Radical_SAM"/>
    <property type="match status" value="1"/>
</dbReference>
<dbReference type="Pfam" id="PF18693">
    <property type="entry name" value="TRAM_2"/>
    <property type="match status" value="1"/>
</dbReference>
<dbReference type="AlphaFoldDB" id="A0A0K1P938"/>
<keyword evidence="2 9" id="KW-0004">4Fe-4S</keyword>
<dbReference type="EC" id="2.8.4.4" evidence="9"/>
<dbReference type="InterPro" id="IPR058240">
    <property type="entry name" value="rSAM_sf"/>
</dbReference>
<dbReference type="Gene3D" id="2.40.50.140">
    <property type="entry name" value="Nucleic acid-binding proteins"/>
    <property type="match status" value="1"/>
</dbReference>
<dbReference type="KEGG" id="vin:AKJ08_0011"/>
<dbReference type="KEGG" id="vin:AKJ08_3715"/>
<dbReference type="HAMAP" id="MF_01865">
    <property type="entry name" value="MTTase_RimO"/>
    <property type="match status" value="1"/>
</dbReference>
<comment type="function">
    <text evidence="9">Catalyzes the methylthiolation of an aspartic acid residue of ribosomal protein uS12.</text>
</comment>
<evidence type="ECO:0000256" key="7">
    <source>
        <dbReference type="ARBA" id="ARBA00023004"/>
    </source>
</evidence>
<dbReference type="InterPro" id="IPR023404">
    <property type="entry name" value="rSAM_horseshoe"/>
</dbReference>
<feature type="domain" description="Radical SAM core" evidence="12">
    <location>
        <begin position="142"/>
        <end position="372"/>
    </location>
</feature>
<evidence type="ECO:0000256" key="3">
    <source>
        <dbReference type="ARBA" id="ARBA00022490"/>
    </source>
</evidence>
<evidence type="ECO:0000313" key="13">
    <source>
        <dbReference type="EMBL" id="AKU89624.1"/>
    </source>
</evidence>
<feature type="binding site" evidence="9">
    <location>
        <position position="156"/>
    </location>
    <ligand>
        <name>[4Fe-4S] cluster</name>
        <dbReference type="ChEBI" id="CHEBI:49883"/>
        <label>2</label>
        <note>4Fe-4S-S-AdoMet</note>
    </ligand>
</feature>
<dbReference type="PANTHER" id="PTHR43837:SF1">
    <property type="entry name" value="RIBOSOMAL PROTEIN US12 METHYLTHIOTRANSFERASE RIMO"/>
    <property type="match status" value="1"/>
</dbReference>
<dbReference type="PANTHER" id="PTHR43837">
    <property type="entry name" value="RIBOSOMAL PROTEIN S12 METHYLTHIOTRANSFERASE RIMO"/>
    <property type="match status" value="1"/>
</dbReference>
<dbReference type="InterPro" id="IPR012340">
    <property type="entry name" value="NA-bd_OB-fold"/>
</dbReference>